<name>A0AAN8I7U0_9EURO</name>
<feature type="compositionally biased region" description="Basic and acidic residues" evidence="1">
    <location>
        <begin position="95"/>
        <end position="104"/>
    </location>
</feature>
<feature type="region of interest" description="Disordered" evidence="1">
    <location>
        <begin position="1"/>
        <end position="32"/>
    </location>
</feature>
<dbReference type="EMBL" id="JAKLMC020000001">
    <property type="protein sequence ID" value="KAK5958517.1"/>
    <property type="molecule type" value="Genomic_DNA"/>
</dbReference>
<feature type="compositionally biased region" description="Polar residues" evidence="1">
    <location>
        <begin position="1"/>
        <end position="19"/>
    </location>
</feature>
<accession>A0AAN8I7U0</accession>
<dbReference type="PANTHER" id="PTHR28066">
    <property type="entry name" value="37S RIBOSOMAL PROTEIN MRP10, MITOCHONDRIAL"/>
    <property type="match status" value="1"/>
</dbReference>
<keyword evidence="3" id="KW-1185">Reference proteome</keyword>
<sequence length="104" mass="11258">MPPKGASTSVNPMRLQSVSRLKIRHPDKQEANPCIGPMTAMLSCWASSANATGGSQGCAGLEKALRECMDKPRPKSGHKSNINYHLSRLYPQIKGPERRKGSLG</sequence>
<dbReference type="Proteomes" id="UP001316803">
    <property type="component" value="Unassembled WGS sequence"/>
</dbReference>
<dbReference type="AlphaFoldDB" id="A0AAN8I7U0"/>
<dbReference type="PANTHER" id="PTHR28066:SF1">
    <property type="entry name" value="SMALL RIBOSOMAL SUBUNIT PROTEIN MS37"/>
    <property type="match status" value="1"/>
</dbReference>
<dbReference type="InterPro" id="IPR017264">
    <property type="entry name" value="Ribosomal_mS37_fun"/>
</dbReference>
<evidence type="ECO:0000256" key="1">
    <source>
        <dbReference type="SAM" id="MobiDB-lite"/>
    </source>
</evidence>
<keyword evidence="2" id="KW-0687">Ribonucleoprotein</keyword>
<proteinExistence type="predicted"/>
<evidence type="ECO:0000313" key="3">
    <source>
        <dbReference type="Proteomes" id="UP001316803"/>
    </source>
</evidence>
<gene>
    <name evidence="2" type="primary">MRP10</name>
    <name evidence="2" type="ORF">OHC33_000360</name>
</gene>
<dbReference type="GO" id="GO:0032543">
    <property type="term" value="P:mitochondrial translation"/>
    <property type="evidence" value="ECO:0007669"/>
    <property type="project" value="InterPro"/>
</dbReference>
<protein>
    <submittedName>
        <fullName evidence="2">40S ribosomal protein mrp10</fullName>
    </submittedName>
</protein>
<comment type="caution">
    <text evidence="2">The sequence shown here is derived from an EMBL/GenBank/DDBJ whole genome shotgun (WGS) entry which is preliminary data.</text>
</comment>
<reference evidence="2 3" key="1">
    <citation type="submission" date="2022-12" db="EMBL/GenBank/DDBJ databases">
        <title>Genomic features and morphological characterization of a novel Knufia sp. strain isolated from spacecraft assembly facility.</title>
        <authorList>
            <person name="Teixeira M."/>
            <person name="Chander A.M."/>
            <person name="Stajich J.E."/>
            <person name="Venkateswaran K."/>
        </authorList>
    </citation>
    <scope>NUCLEOTIDE SEQUENCE [LARGE SCALE GENOMIC DNA]</scope>
    <source>
        <strain evidence="2 3">FJI-L2-BK-P2</strain>
    </source>
</reference>
<dbReference type="GO" id="GO:0005763">
    <property type="term" value="C:mitochondrial small ribosomal subunit"/>
    <property type="evidence" value="ECO:0007669"/>
    <property type="project" value="TreeGrafter"/>
</dbReference>
<evidence type="ECO:0000313" key="2">
    <source>
        <dbReference type="EMBL" id="KAK5958517.1"/>
    </source>
</evidence>
<organism evidence="2 3">
    <name type="scientific">Knufia fluminis</name>
    <dbReference type="NCBI Taxonomy" id="191047"/>
    <lineage>
        <taxon>Eukaryota</taxon>
        <taxon>Fungi</taxon>
        <taxon>Dikarya</taxon>
        <taxon>Ascomycota</taxon>
        <taxon>Pezizomycotina</taxon>
        <taxon>Eurotiomycetes</taxon>
        <taxon>Chaetothyriomycetidae</taxon>
        <taxon>Chaetothyriales</taxon>
        <taxon>Trichomeriaceae</taxon>
        <taxon>Knufia</taxon>
    </lineage>
</organism>
<dbReference type="GO" id="GO:0003735">
    <property type="term" value="F:structural constituent of ribosome"/>
    <property type="evidence" value="ECO:0007669"/>
    <property type="project" value="InterPro"/>
</dbReference>
<feature type="region of interest" description="Disordered" evidence="1">
    <location>
        <begin position="69"/>
        <end position="104"/>
    </location>
</feature>
<keyword evidence="2" id="KW-0689">Ribosomal protein</keyword>